<accession>A0ACC2W0G0</accession>
<organism evidence="1 2">
    <name type="scientific">Naganishia friedmannii</name>
    <dbReference type="NCBI Taxonomy" id="89922"/>
    <lineage>
        <taxon>Eukaryota</taxon>
        <taxon>Fungi</taxon>
        <taxon>Dikarya</taxon>
        <taxon>Basidiomycota</taxon>
        <taxon>Agaricomycotina</taxon>
        <taxon>Tremellomycetes</taxon>
        <taxon>Filobasidiales</taxon>
        <taxon>Filobasidiaceae</taxon>
        <taxon>Naganishia</taxon>
    </lineage>
</organism>
<evidence type="ECO:0000313" key="1">
    <source>
        <dbReference type="EMBL" id="KAJ9104592.1"/>
    </source>
</evidence>
<evidence type="ECO:0000313" key="2">
    <source>
        <dbReference type="Proteomes" id="UP001227268"/>
    </source>
</evidence>
<protein>
    <submittedName>
        <fullName evidence="1">Uncharacterized protein</fullName>
    </submittedName>
</protein>
<name>A0ACC2W0G0_9TREE</name>
<reference evidence="1" key="1">
    <citation type="submission" date="2023-04" db="EMBL/GenBank/DDBJ databases">
        <title>Draft Genome sequencing of Naganishia species isolated from polar environments using Oxford Nanopore Technology.</title>
        <authorList>
            <person name="Leo P."/>
            <person name="Venkateswaran K."/>
        </authorList>
    </citation>
    <scope>NUCLEOTIDE SEQUENCE</scope>
    <source>
        <strain evidence="1">MNA-CCFEE 5423</strain>
    </source>
</reference>
<keyword evidence="2" id="KW-1185">Reference proteome</keyword>
<dbReference type="EMBL" id="JASBWT010000005">
    <property type="protein sequence ID" value="KAJ9104592.1"/>
    <property type="molecule type" value="Genomic_DNA"/>
</dbReference>
<proteinExistence type="predicted"/>
<sequence>MSAGLQTSPDPYYDFSQLPNLDTTPATLADLRQKSPYCVYSDNANMTALHNTGLSAHHQLLSDLSAIQQQTFSHSGSPGNADAASLSTGSLHAGEDVSSEFNVDNVAERTRGQARAILLDSASSQGNSGILSIVPPIFGPDSLMVASNRNTSDVDTAIWNRMPEEISLKSVSDPSRYAPAMPTRPHLGPAPSKKLDQSQNAFEAEPFPGWGMIARMRTWRHGAIMQHLHQTAVFWGDKIFSWTGEPTDAFWLAQAHFLMADYGRAEAILMSPLRATSLFCRTPDESPLVGEYDDTATSRTSYATTTTPSLANTLAQKQDKNAWMKPSYSSAEAGVWGTMMDTSPGSHEQHVNSSTSVDDHDFRPRGSMVDWSMPCRYLATLSLLHQERLVDALSLVGESNPFAATGRNHRNVRSETGDLKLEASMCRLRGVLYLRLNSLQLAKESYMESLALDIRNYDVFLELTNSMMTPEEEWHFIHSLSFSEQLHPDDARFVRLIYTARLHSNPNLREISIAKASLARRFQLEGNPDIQATNAQRFFVESQWEKCYDLTSNILQEIPNHREALPLHLACLTQLPRLASSLFMLAHRLVKDEPLSAVSCATHEQDARFSPAWICFAHCFAYEGEHEQAITAYSTTARIFPGTHLPYMCIGMEYMQMNNLTMAQDALHTAYTLCDTDPTLLNEMGVLRYYEQEYDVAAQLFSKALQLASCLPASQTIWADIYCNLAHCERRKRNTAAAEALYMRAVKYNALSSSPYTGLGMIAEVAGDLEQSIERYHQALALAPQDAVTTVLLESVLSRQEALAKSRSTSSSVAKSASLLS</sequence>
<dbReference type="Proteomes" id="UP001227268">
    <property type="component" value="Unassembled WGS sequence"/>
</dbReference>
<gene>
    <name evidence="1" type="ORF">QFC21_002090</name>
</gene>
<comment type="caution">
    <text evidence="1">The sequence shown here is derived from an EMBL/GenBank/DDBJ whole genome shotgun (WGS) entry which is preliminary data.</text>
</comment>